<dbReference type="Pfam" id="PF04228">
    <property type="entry name" value="Zn_peptidase"/>
    <property type="match status" value="1"/>
</dbReference>
<keyword evidence="8" id="KW-1185">Reference proteome</keyword>
<dbReference type="OrthoDB" id="9774900at2"/>
<keyword evidence="4 6" id="KW-0472">Membrane</keyword>
<feature type="transmembrane region" description="Helical" evidence="6">
    <location>
        <begin position="70"/>
        <end position="92"/>
    </location>
</feature>
<name>A0A561BRR3_9ACTN</name>
<dbReference type="AlphaFoldDB" id="A0A561BRR3"/>
<dbReference type="PANTHER" id="PTHR30168">
    <property type="entry name" value="PUTATIVE MEMBRANE PROTEIN YPFJ"/>
    <property type="match status" value="1"/>
</dbReference>
<comment type="subcellular location">
    <subcellularLocation>
        <location evidence="1">Membrane</location>
        <topology evidence="1">Single-pass membrane protein</topology>
    </subcellularLocation>
</comment>
<evidence type="ECO:0008006" key="9">
    <source>
        <dbReference type="Google" id="ProtNLM"/>
    </source>
</evidence>
<evidence type="ECO:0000256" key="6">
    <source>
        <dbReference type="SAM" id="Phobius"/>
    </source>
</evidence>
<evidence type="ECO:0000256" key="4">
    <source>
        <dbReference type="ARBA" id="ARBA00023136"/>
    </source>
</evidence>
<keyword evidence="2 6" id="KW-0812">Transmembrane</keyword>
<dbReference type="InterPro" id="IPR007343">
    <property type="entry name" value="Uncharacterised_pept_Zn_put"/>
</dbReference>
<reference evidence="7 8" key="1">
    <citation type="submission" date="2019-06" db="EMBL/GenBank/DDBJ databases">
        <title>Sequencing the genomes of 1000 actinobacteria strains.</title>
        <authorList>
            <person name="Klenk H.-P."/>
        </authorList>
    </citation>
    <scope>NUCLEOTIDE SEQUENCE [LARGE SCALE GENOMIC DNA]</scope>
    <source>
        <strain evidence="7 8">DSM 24683</strain>
    </source>
</reference>
<evidence type="ECO:0000313" key="7">
    <source>
        <dbReference type="EMBL" id="TWD81584.1"/>
    </source>
</evidence>
<gene>
    <name evidence="7" type="ORF">FB561_2700</name>
</gene>
<sequence>MSNQDWSEPPGAHPPPGPLPDGSLPLYASYPLPGTPGGGPPRPAVGWGPDFGTGDDHHFRHGGPPRKRRTGLTAGLLVLGCVAAAVVIAALASRQHDAPIVAPSPGQPPAGQPVATTPAPSDDDTVPTGSPSDTPSGTPDDARPSQDNAAIVQTDAFYATGVQRSVGCREPQVALTAAAAVQRYYANLVGCLNQAWSPLVQAGQDTFTAPRVRFWAGTVQTPCSSGSPVSFYCPASRTLYLKYDDDIKLWTRSEDSANRAFSRMWATYTAGHEFGHHVQQLTGILPAAARLEYEAPDRDSRLELSRRIELQASCLGALFMGANKLSYGITGQDLAIYRRYVEAQTGDENNRGGPRDHGARTSHQYWAARGFTTSNSASCNTFTASASKVS</sequence>
<dbReference type="RefSeq" id="WP_145806529.1">
    <property type="nucleotide sequence ID" value="NZ_VIVK01000001.1"/>
</dbReference>
<proteinExistence type="predicted"/>
<dbReference type="PANTHER" id="PTHR30168:SF0">
    <property type="entry name" value="INNER MEMBRANE PROTEIN"/>
    <property type="match status" value="1"/>
</dbReference>
<evidence type="ECO:0000256" key="3">
    <source>
        <dbReference type="ARBA" id="ARBA00022989"/>
    </source>
</evidence>
<evidence type="ECO:0000313" key="8">
    <source>
        <dbReference type="Proteomes" id="UP000318380"/>
    </source>
</evidence>
<feature type="region of interest" description="Disordered" evidence="5">
    <location>
        <begin position="99"/>
        <end position="146"/>
    </location>
</feature>
<dbReference type="EMBL" id="VIVK01000001">
    <property type="protein sequence ID" value="TWD81584.1"/>
    <property type="molecule type" value="Genomic_DNA"/>
</dbReference>
<protein>
    <recommendedName>
        <fullName evidence="9">Metalloprotease</fullName>
    </recommendedName>
</protein>
<evidence type="ECO:0000256" key="2">
    <source>
        <dbReference type="ARBA" id="ARBA00022692"/>
    </source>
</evidence>
<feature type="compositionally biased region" description="Polar residues" evidence="5">
    <location>
        <begin position="127"/>
        <end position="137"/>
    </location>
</feature>
<evidence type="ECO:0000256" key="1">
    <source>
        <dbReference type="ARBA" id="ARBA00004167"/>
    </source>
</evidence>
<organism evidence="7 8">
    <name type="scientific">Kribbella amoyensis</name>
    <dbReference type="NCBI Taxonomy" id="996641"/>
    <lineage>
        <taxon>Bacteria</taxon>
        <taxon>Bacillati</taxon>
        <taxon>Actinomycetota</taxon>
        <taxon>Actinomycetes</taxon>
        <taxon>Propionibacteriales</taxon>
        <taxon>Kribbellaceae</taxon>
        <taxon>Kribbella</taxon>
    </lineage>
</organism>
<dbReference type="Proteomes" id="UP000318380">
    <property type="component" value="Unassembled WGS sequence"/>
</dbReference>
<dbReference type="GO" id="GO:0016020">
    <property type="term" value="C:membrane"/>
    <property type="evidence" value="ECO:0007669"/>
    <property type="project" value="UniProtKB-SubCell"/>
</dbReference>
<keyword evidence="3 6" id="KW-1133">Transmembrane helix</keyword>
<evidence type="ECO:0000256" key="5">
    <source>
        <dbReference type="SAM" id="MobiDB-lite"/>
    </source>
</evidence>
<comment type="caution">
    <text evidence="7">The sequence shown here is derived from an EMBL/GenBank/DDBJ whole genome shotgun (WGS) entry which is preliminary data.</text>
</comment>
<feature type="region of interest" description="Disordered" evidence="5">
    <location>
        <begin position="1"/>
        <end position="67"/>
    </location>
</feature>
<accession>A0A561BRR3</accession>